<accession>A0AAX4JBQ8</accession>
<dbReference type="KEGG" id="vnx:VNE69_04207"/>
<dbReference type="AlphaFoldDB" id="A0AAX4JBQ8"/>
<dbReference type="EMBL" id="CP142729">
    <property type="protein sequence ID" value="WUR03385.1"/>
    <property type="molecule type" value="Genomic_DNA"/>
</dbReference>
<dbReference type="GeneID" id="90541197"/>
<name>A0AAX4JBQ8_9MICR</name>
<organism evidence="1 2">
    <name type="scientific">Vairimorpha necatrix</name>
    <dbReference type="NCBI Taxonomy" id="6039"/>
    <lineage>
        <taxon>Eukaryota</taxon>
        <taxon>Fungi</taxon>
        <taxon>Fungi incertae sedis</taxon>
        <taxon>Microsporidia</taxon>
        <taxon>Nosematidae</taxon>
        <taxon>Vairimorpha</taxon>
    </lineage>
</organism>
<sequence length="183" mass="21812">MAFKKFKIQKKKETKFLKDLPKIKDIKVPQTHTNKFIIDSIGILLRTKQNTGLRKILDLSSHILSRNIYILTSKVLEVCLEDNFSNELCFKVLKKLLTNNNKIYIYNLLFKYLEVSILSNREYGKYMKMCIEHCNEMVYKNKTRICEILENREDIKKITSINIKKKQCTFKDTVTYFNGEFIY</sequence>
<evidence type="ECO:0000313" key="1">
    <source>
        <dbReference type="EMBL" id="WUR03385.1"/>
    </source>
</evidence>
<protein>
    <submittedName>
        <fullName evidence="1">Uncharacterized protein</fullName>
    </submittedName>
</protein>
<evidence type="ECO:0000313" key="2">
    <source>
        <dbReference type="Proteomes" id="UP001334084"/>
    </source>
</evidence>
<keyword evidence="2" id="KW-1185">Reference proteome</keyword>
<dbReference type="RefSeq" id="XP_065329530.1">
    <property type="nucleotide sequence ID" value="XM_065473458.1"/>
</dbReference>
<proteinExistence type="predicted"/>
<dbReference type="Proteomes" id="UP001334084">
    <property type="component" value="Chromosome 4"/>
</dbReference>
<reference evidence="1" key="1">
    <citation type="journal article" date="2024" name="BMC Genomics">
        <title>Functional annotation of a divergent genome using sequence and structure-based similarity.</title>
        <authorList>
            <person name="Svedberg D."/>
            <person name="Winiger R.R."/>
            <person name="Berg A."/>
            <person name="Sharma H."/>
            <person name="Tellgren-Roth C."/>
            <person name="Debrunner-Vossbrinck B.A."/>
            <person name="Vossbrinck C.R."/>
            <person name="Barandun J."/>
        </authorList>
    </citation>
    <scope>NUCLEOTIDE SEQUENCE</scope>
    <source>
        <strain evidence="1">Illinois isolate</strain>
    </source>
</reference>
<gene>
    <name evidence="1" type="ORF">VNE69_04207</name>
</gene>